<comment type="caution">
    <text evidence="3">The sequence shown here is derived from an EMBL/GenBank/DDBJ whole genome shotgun (WGS) entry which is preliminary data.</text>
</comment>
<dbReference type="RefSeq" id="WP_099474850.1">
    <property type="nucleotide sequence ID" value="NZ_CP041025.1"/>
</dbReference>
<feature type="domain" description="Glycosyl transferase family 1" evidence="1">
    <location>
        <begin position="208"/>
        <end position="375"/>
    </location>
</feature>
<dbReference type="InParanoid" id="A0A2G4YQM7"/>
<dbReference type="GO" id="GO:0016758">
    <property type="term" value="F:hexosyltransferase activity"/>
    <property type="evidence" value="ECO:0007669"/>
    <property type="project" value="TreeGrafter"/>
</dbReference>
<dbReference type="PANTHER" id="PTHR45947:SF3">
    <property type="entry name" value="SULFOQUINOVOSYL TRANSFERASE SQD2"/>
    <property type="match status" value="1"/>
</dbReference>
<reference evidence="3 4" key="1">
    <citation type="submission" date="2017-10" db="EMBL/GenBank/DDBJ databases">
        <title>Frigbacter circumglobatus gen. nov. sp. nov., isolated from sediment cultured in situ.</title>
        <authorList>
            <person name="Zhao Z."/>
        </authorList>
    </citation>
    <scope>NUCLEOTIDE SEQUENCE [LARGE SCALE GENOMIC DNA]</scope>
    <source>
        <strain evidence="3 4">ZYL</strain>
    </source>
</reference>
<dbReference type="InterPro" id="IPR028098">
    <property type="entry name" value="Glyco_trans_4-like_N"/>
</dbReference>
<evidence type="ECO:0000313" key="4">
    <source>
        <dbReference type="Proteomes" id="UP000229730"/>
    </source>
</evidence>
<dbReference type="Proteomes" id="UP000229730">
    <property type="component" value="Unassembled WGS sequence"/>
</dbReference>
<gene>
    <name evidence="3" type="ORF">CRD36_15435</name>
</gene>
<organism evidence="3 4">
    <name type="scientific">Paremcibacter congregatus</name>
    <dbReference type="NCBI Taxonomy" id="2043170"/>
    <lineage>
        <taxon>Bacteria</taxon>
        <taxon>Pseudomonadati</taxon>
        <taxon>Pseudomonadota</taxon>
        <taxon>Alphaproteobacteria</taxon>
        <taxon>Emcibacterales</taxon>
        <taxon>Emcibacteraceae</taxon>
        <taxon>Paremcibacter</taxon>
    </lineage>
</organism>
<feature type="domain" description="Glycosyltransferase subfamily 4-like N-terminal" evidence="2">
    <location>
        <begin position="16"/>
        <end position="190"/>
    </location>
</feature>
<protein>
    <submittedName>
        <fullName evidence="3">Glycosyltransferase, exosortase A system-associated</fullName>
    </submittedName>
</protein>
<name>A0A2G4YQM7_9PROT</name>
<evidence type="ECO:0000259" key="2">
    <source>
        <dbReference type="Pfam" id="PF13579"/>
    </source>
</evidence>
<dbReference type="Gene3D" id="3.40.50.2000">
    <property type="entry name" value="Glycogen Phosphorylase B"/>
    <property type="match status" value="2"/>
</dbReference>
<dbReference type="InterPro" id="IPR001296">
    <property type="entry name" value="Glyco_trans_1"/>
</dbReference>
<dbReference type="InterPro" id="IPR050194">
    <property type="entry name" value="Glycosyltransferase_grp1"/>
</dbReference>
<dbReference type="Pfam" id="PF00534">
    <property type="entry name" value="Glycos_transf_1"/>
    <property type="match status" value="1"/>
</dbReference>
<dbReference type="NCBIfam" id="TIGR04063">
    <property type="entry name" value="stp3"/>
    <property type="match status" value="1"/>
</dbReference>
<dbReference type="SUPFAM" id="SSF53756">
    <property type="entry name" value="UDP-Glycosyltransferase/glycogen phosphorylase"/>
    <property type="match status" value="1"/>
</dbReference>
<accession>A0A2G4YQM7</accession>
<dbReference type="CDD" id="cd03794">
    <property type="entry name" value="GT4_WbuB-like"/>
    <property type="match status" value="1"/>
</dbReference>
<dbReference type="PANTHER" id="PTHR45947">
    <property type="entry name" value="SULFOQUINOVOSYL TRANSFERASE SQD2"/>
    <property type="match status" value="1"/>
</dbReference>
<dbReference type="OrthoDB" id="186663at2"/>
<proteinExistence type="predicted"/>
<dbReference type="FunCoup" id="A0A2G4YQM7">
    <property type="interactions" value="250"/>
</dbReference>
<evidence type="ECO:0000313" key="3">
    <source>
        <dbReference type="EMBL" id="PHZ83756.1"/>
    </source>
</evidence>
<sequence length="409" mass="46608">MRILHVFDHSIPLHSGYTFRSYQILREQRALGYETRHVTSIKHLNPEGAEETVEDLHFFRTTRYNKIFAKLPVINQYEVVRSLKKRLREILKNEKVDVIQAHSPMLNGMAAVAVGKEFNIPVLYEIRAFWEDAAVSHGSCKEGDLRYRMTRDMETKVAREADAVTVICNGLKQDLVSRGIPAEKITLIPNAVDIAKFSGSHEPDKELRSRLGLDGAVVLGFIGSFYDYEGIEILLQALPRIRRNFPEVKILLVGGGPEEDNLKQLVEAYNIEKHVMFTGRVPHDKVQDYYNQVDIFVYPRKKMRLTDLVTPLKPLEAMAQHKLVAASDIGGHNELIEDGKTGVLFAPDSPKDLAQTIINTLENRDKWPDIIAAGRHYVEEVRNWKNSIANYPAVFDRITQNKPAKETIK</sequence>
<dbReference type="AlphaFoldDB" id="A0A2G4YQM7"/>
<dbReference type="Pfam" id="PF13579">
    <property type="entry name" value="Glyco_trans_4_4"/>
    <property type="match status" value="1"/>
</dbReference>
<dbReference type="InterPro" id="IPR024004">
    <property type="entry name" value="PEP-CTERM/XrtA_GlycosylTrfase"/>
</dbReference>
<keyword evidence="3" id="KW-0808">Transferase</keyword>
<keyword evidence="4" id="KW-1185">Reference proteome</keyword>
<evidence type="ECO:0000259" key="1">
    <source>
        <dbReference type="Pfam" id="PF00534"/>
    </source>
</evidence>
<dbReference type="EMBL" id="PDEM01000031">
    <property type="protein sequence ID" value="PHZ83756.1"/>
    <property type="molecule type" value="Genomic_DNA"/>
</dbReference>